<evidence type="ECO:0000313" key="3">
    <source>
        <dbReference type="Proteomes" id="UP000069850"/>
    </source>
</evidence>
<feature type="transmembrane region" description="Helical" evidence="1">
    <location>
        <begin position="102"/>
        <end position="127"/>
    </location>
</feature>
<keyword evidence="1" id="KW-0812">Transmembrane</keyword>
<dbReference type="EMBL" id="LT158599">
    <property type="protein sequence ID" value="CVK34653.1"/>
    <property type="molecule type" value="Genomic_DNA"/>
</dbReference>
<dbReference type="OrthoDB" id="106850at2157"/>
<protein>
    <recommendedName>
        <fullName evidence="4">Small multi-drug export protein</fullName>
    </recommendedName>
</protein>
<dbReference type="GeneID" id="27138820"/>
<dbReference type="InterPro" id="IPR009577">
    <property type="entry name" value="Sm_multidrug_ex"/>
</dbReference>
<evidence type="ECO:0000256" key="1">
    <source>
        <dbReference type="SAM" id="Phobius"/>
    </source>
</evidence>
<dbReference type="AlphaFoldDB" id="A0A110BJ03"/>
<gene>
    <name evidence="2" type="ORF">MMAB1_3440</name>
</gene>
<evidence type="ECO:0000313" key="2">
    <source>
        <dbReference type="EMBL" id="CVK34653.1"/>
    </source>
</evidence>
<proteinExistence type="predicted"/>
<accession>A0A110BJ03</accession>
<dbReference type="Pfam" id="PF06695">
    <property type="entry name" value="Sm_multidrug_ex"/>
    <property type="match status" value="1"/>
</dbReference>
<keyword evidence="1" id="KW-1133">Transmembrane helix</keyword>
<evidence type="ECO:0008006" key="4">
    <source>
        <dbReference type="Google" id="ProtNLM"/>
    </source>
</evidence>
<name>A0A110BJ03_9EURY</name>
<keyword evidence="1" id="KW-0472">Membrane</keyword>
<sequence>MREALFERKSGAPGEHEKEIYAVPLSLPARTAEMFLSAVLIWLRQAIKALAALFVFATLLPLALGLALGIPTAQVFGLISSTVVLQANAAFVGVGMGMHPAAVLMIMTLVEVGTVLAILFVCDAFAIQSVRVRDMLRRTEEKMQRVPYLAKYGAITLIILPAMPVVGLYSSAVIGWILRWDRGLSLLFITIGWVAVTVSLILVALGFVRVLA</sequence>
<dbReference type="RefSeq" id="WP_062266190.1">
    <property type="nucleotide sequence ID" value="NZ_LT158599.1"/>
</dbReference>
<feature type="transmembrane region" description="Helical" evidence="1">
    <location>
        <begin position="184"/>
        <end position="208"/>
    </location>
</feature>
<dbReference type="KEGG" id="mema:MMAB1_3440"/>
<organism evidence="2 3">
    <name type="scientific">Methanoculleus bourgensis</name>
    <dbReference type="NCBI Taxonomy" id="83986"/>
    <lineage>
        <taxon>Archaea</taxon>
        <taxon>Methanobacteriati</taxon>
        <taxon>Methanobacteriota</taxon>
        <taxon>Stenosarchaea group</taxon>
        <taxon>Methanomicrobia</taxon>
        <taxon>Methanomicrobiales</taxon>
        <taxon>Methanomicrobiaceae</taxon>
        <taxon>Methanoculleus</taxon>
    </lineage>
</organism>
<feature type="transmembrane region" description="Helical" evidence="1">
    <location>
        <begin position="49"/>
        <end position="68"/>
    </location>
</feature>
<dbReference type="Proteomes" id="UP000069850">
    <property type="component" value="Chromosome 1"/>
</dbReference>
<feature type="transmembrane region" description="Helical" evidence="1">
    <location>
        <begin position="148"/>
        <end position="178"/>
    </location>
</feature>
<reference evidence="2 3" key="1">
    <citation type="submission" date="2016-01" db="EMBL/GenBank/DDBJ databases">
        <authorList>
            <person name="Manzoor S."/>
        </authorList>
    </citation>
    <scope>NUCLEOTIDE SEQUENCE [LARGE SCALE GENOMIC DNA]</scope>
    <source>
        <strain evidence="2">Methanoculleus sp MAB1</strain>
    </source>
</reference>